<dbReference type="Pfam" id="PF09136">
    <property type="entry name" value="Glucodextran_B"/>
    <property type="match status" value="1"/>
</dbReference>
<evidence type="ECO:0000259" key="2">
    <source>
        <dbReference type="Pfam" id="PF17936"/>
    </source>
</evidence>
<sequence>MRSRKYLAGRKSKIGFRQSWKNLSREDRNDLLNFLKVLGIILAVIGSIYFVGINGLIYIGGFWNIFTGEKGPTLGDTTAPPPPTFAPLAPYTNTETISISGFAEPTTEIILFVNGTESTRTVAEAGGTFNFPSVVLNTEGRNAISATATDGAGNVSPKSAELIVTLDKTPPEIEILSPQNGQAFSGENNQIHVEGKTEPGITVRVNENQAAMLADGTFRSTVTAAAGEIKITIVATDKAGNEKKAELKVSYAP</sequence>
<protein>
    <recommendedName>
        <fullName evidence="2">Bacterial Ig domain-containing protein</fullName>
    </recommendedName>
</protein>
<accession>A0A831YZT2</accession>
<feature type="transmembrane region" description="Helical" evidence="1">
    <location>
        <begin position="34"/>
        <end position="63"/>
    </location>
</feature>
<dbReference type="AlphaFoldDB" id="A0A831YZT2"/>
<name>A0A831YZT2_UNCKA</name>
<keyword evidence="1" id="KW-1133">Transmembrane helix</keyword>
<keyword evidence="1" id="KW-0472">Membrane</keyword>
<gene>
    <name evidence="3" type="ORF">ENR01_00205</name>
</gene>
<proteinExistence type="predicted"/>
<evidence type="ECO:0000256" key="1">
    <source>
        <dbReference type="SAM" id="Phobius"/>
    </source>
</evidence>
<dbReference type="NCBIfam" id="NF033510">
    <property type="entry name" value="Ca_tandemer"/>
    <property type="match status" value="2"/>
</dbReference>
<dbReference type="EMBL" id="DSPJ01000006">
    <property type="protein sequence ID" value="HEX61573.1"/>
    <property type="molecule type" value="Genomic_DNA"/>
</dbReference>
<dbReference type="Pfam" id="PF17936">
    <property type="entry name" value="Big_6"/>
    <property type="match status" value="1"/>
</dbReference>
<reference evidence="3" key="1">
    <citation type="journal article" date="2020" name="mSystems">
        <title>Genome- and Community-Level Interaction Insights into Carbon Utilization and Element Cycling Functions of Hydrothermarchaeota in Hydrothermal Sediment.</title>
        <authorList>
            <person name="Zhou Z."/>
            <person name="Liu Y."/>
            <person name="Xu W."/>
            <person name="Pan J."/>
            <person name="Luo Z.H."/>
            <person name="Li M."/>
        </authorList>
    </citation>
    <scope>NUCLEOTIDE SEQUENCE [LARGE SCALE GENOMIC DNA]</scope>
    <source>
        <strain evidence="3">SpSt-361</strain>
    </source>
</reference>
<dbReference type="InterPro" id="IPR013783">
    <property type="entry name" value="Ig-like_fold"/>
</dbReference>
<comment type="caution">
    <text evidence="3">The sequence shown here is derived from an EMBL/GenBank/DDBJ whole genome shotgun (WGS) entry which is preliminary data.</text>
</comment>
<dbReference type="InterPro" id="IPR041498">
    <property type="entry name" value="Big_6"/>
</dbReference>
<evidence type="ECO:0000313" key="3">
    <source>
        <dbReference type="EMBL" id="HEX61573.1"/>
    </source>
</evidence>
<keyword evidence="1" id="KW-0812">Transmembrane</keyword>
<organism evidence="3">
    <name type="scientific">candidate division WWE3 bacterium</name>
    <dbReference type="NCBI Taxonomy" id="2053526"/>
    <lineage>
        <taxon>Bacteria</taxon>
        <taxon>Katanobacteria</taxon>
    </lineage>
</organism>
<dbReference type="Gene3D" id="2.60.40.10">
    <property type="entry name" value="Immunoglobulins"/>
    <property type="match status" value="2"/>
</dbReference>
<feature type="domain" description="Bacterial Ig" evidence="2">
    <location>
        <begin position="92"/>
        <end position="159"/>
    </location>
</feature>